<gene>
    <name evidence="2" type="primary">LOC111104004</name>
</gene>
<dbReference type="RefSeq" id="XP_022293399.1">
    <property type="nucleotide sequence ID" value="XM_022437691.1"/>
</dbReference>
<dbReference type="GeneID" id="111104004"/>
<dbReference type="PANTHER" id="PTHR16897:SF2">
    <property type="entry name" value="OS03G0226600 PROTEIN"/>
    <property type="match status" value="1"/>
</dbReference>
<protein>
    <submittedName>
        <fullName evidence="2">Uncharacterized protein LOC111104004</fullName>
    </submittedName>
</protein>
<proteinExistence type="predicted"/>
<evidence type="ECO:0000313" key="1">
    <source>
        <dbReference type="Proteomes" id="UP000694844"/>
    </source>
</evidence>
<sequence length="239" mass="27483">MTLDLQDCELLETIEGHDHKISHDGHYMHYEKLGVGSNRGFEFTNLQLPHDHIIYFNFRIVNSLGFENILSSKPIITDYTPPDPTSWQINITQDRLETIRCLDVIPDDRDDWEERFCDGVNPKTKNHRIVIDGQGSDTVYNGHTYKNDLMYTRANKYISANWDGIYDNETGILGYSVTAGESVCEEKIKQHHDPRPPVSPVPVDTQCQMTPWRNHTQSYQMVHITSRSEPSTTSSMAEP</sequence>
<dbReference type="PANTHER" id="PTHR16897">
    <property type="entry name" value="OS10G0105400 PROTEIN"/>
    <property type="match status" value="1"/>
</dbReference>
<organism evidence="1 2">
    <name type="scientific">Crassostrea virginica</name>
    <name type="common">Eastern oyster</name>
    <dbReference type="NCBI Taxonomy" id="6565"/>
    <lineage>
        <taxon>Eukaryota</taxon>
        <taxon>Metazoa</taxon>
        <taxon>Spiralia</taxon>
        <taxon>Lophotrochozoa</taxon>
        <taxon>Mollusca</taxon>
        <taxon>Bivalvia</taxon>
        <taxon>Autobranchia</taxon>
        <taxon>Pteriomorphia</taxon>
        <taxon>Ostreida</taxon>
        <taxon>Ostreoidea</taxon>
        <taxon>Ostreidae</taxon>
        <taxon>Crassostrea</taxon>
    </lineage>
</organism>
<dbReference type="Proteomes" id="UP000694844">
    <property type="component" value="Chromosome 7"/>
</dbReference>
<dbReference type="KEGG" id="cvn:111104004"/>
<dbReference type="OrthoDB" id="6153184at2759"/>
<keyword evidence="1" id="KW-1185">Reference proteome</keyword>
<name>A0A8B8AT50_CRAVI</name>
<evidence type="ECO:0000313" key="2">
    <source>
        <dbReference type="RefSeq" id="XP_022293399.1"/>
    </source>
</evidence>
<dbReference type="AlphaFoldDB" id="A0A8B8AT50"/>
<reference evidence="2" key="1">
    <citation type="submission" date="2025-08" db="UniProtKB">
        <authorList>
            <consortium name="RefSeq"/>
        </authorList>
    </citation>
    <scope>IDENTIFICATION</scope>
    <source>
        <tissue evidence="2">Whole sample</tissue>
    </source>
</reference>
<accession>A0A8B8AT50</accession>